<evidence type="ECO:0000256" key="13">
    <source>
        <dbReference type="PIRSR" id="PIRSR038928-2"/>
    </source>
</evidence>
<comment type="similarity">
    <text evidence="3">Belongs to the catalase family.</text>
</comment>
<dbReference type="PANTHER" id="PTHR11465:SF9">
    <property type="entry name" value="CATALASE"/>
    <property type="match status" value="1"/>
</dbReference>
<keyword evidence="6 13" id="KW-0349">Heme</keyword>
<evidence type="ECO:0000256" key="4">
    <source>
        <dbReference type="ARBA" id="ARBA00012314"/>
    </source>
</evidence>
<dbReference type="GO" id="GO:0046872">
    <property type="term" value="F:metal ion binding"/>
    <property type="evidence" value="ECO:0007669"/>
    <property type="project" value="UniProtKB-KW"/>
</dbReference>
<sequence length="537" mass="60483">MTDTPKCPYTTTDAGIRVQSDEHSLTVGRDGPIVLNDHYLIEQMANFNRERIPERQPHAKGSGAFGYYETTADVSKYTRAKIFQPGAKAECAVRFSTVAGERGSPDTWRDPRGFSVKIYTEDGNFDMVGNNTPIFFIRDPLKFQHFIRSQKRRADNGLRDHDMQWDFWTLSPESAHQVTYLMGDRGIPKNWREMNGYSSHTYMLINEDGEKFWVKFHWHTDQGTESGNAHLTQDEADRMAGIDGDFHRRDLFEAIAKGDHPSWTLKWQIMPFEEAKTYRINPFDLTKVWPHDDYPLIEVGKLTLTENPVDWDTQIEQLAFEPNNMVPGIGLSPDKMLLARGFSYADAHRARLGVNYKQIPVNRAKNAEVHSYSRAGKGRTVNAVDPVYAPNSYGGPGAEPQVGGEATWMSDGDMVRAAYTLREDDDDWSQAGALVREVMDDEQRDRFVDNVAGHLADGVSEPILVRAFDYWRNVDKDIGDRIERATRDLIGGKSEAPGMASAKSIEGYSGIPSTSSLAKGEGQMGANQDLREPQSAK</sequence>
<feature type="region of interest" description="Disordered" evidence="14">
    <location>
        <begin position="492"/>
        <end position="537"/>
    </location>
</feature>
<dbReference type="OrthoDB" id="9761719at2"/>
<dbReference type="GO" id="GO:0042542">
    <property type="term" value="P:response to hydrogen peroxide"/>
    <property type="evidence" value="ECO:0007669"/>
    <property type="project" value="TreeGrafter"/>
</dbReference>
<dbReference type="GO" id="GO:0042744">
    <property type="term" value="P:hydrogen peroxide catabolic process"/>
    <property type="evidence" value="ECO:0007669"/>
    <property type="project" value="UniProtKB-KW"/>
</dbReference>
<dbReference type="EC" id="1.11.1.6" evidence="4"/>
<dbReference type="PRINTS" id="PR00067">
    <property type="entry name" value="CATALASE"/>
</dbReference>
<comment type="cofactor">
    <cofactor evidence="1 13">
        <name>heme</name>
        <dbReference type="ChEBI" id="CHEBI:30413"/>
    </cofactor>
</comment>
<dbReference type="KEGG" id="cna:AB433_07155"/>
<name>A0A0G3XE39_9SPHN</name>
<dbReference type="InterPro" id="IPR010582">
    <property type="entry name" value="Catalase_immune_responsive"/>
</dbReference>
<keyword evidence="16" id="KW-1185">Reference proteome</keyword>
<dbReference type="CDD" id="cd08156">
    <property type="entry name" value="catalase_clade_3"/>
    <property type="match status" value="1"/>
</dbReference>
<dbReference type="GO" id="GO:0020037">
    <property type="term" value="F:heme binding"/>
    <property type="evidence" value="ECO:0007669"/>
    <property type="project" value="InterPro"/>
</dbReference>
<evidence type="ECO:0000256" key="3">
    <source>
        <dbReference type="ARBA" id="ARBA00005329"/>
    </source>
</evidence>
<dbReference type="EMBL" id="CP011770">
    <property type="protein sequence ID" value="AKM09810.1"/>
    <property type="molecule type" value="Genomic_DNA"/>
</dbReference>
<evidence type="ECO:0000256" key="5">
    <source>
        <dbReference type="ARBA" id="ARBA00022559"/>
    </source>
</evidence>
<evidence type="ECO:0000256" key="14">
    <source>
        <dbReference type="SAM" id="MobiDB-lite"/>
    </source>
</evidence>
<keyword evidence="7 13" id="KW-0479">Metal-binding</keyword>
<dbReference type="InterPro" id="IPR024708">
    <property type="entry name" value="Catalase_AS"/>
</dbReference>
<dbReference type="PATRIC" id="fig|1348774.3.peg.1496"/>
<evidence type="ECO:0000313" key="15">
    <source>
        <dbReference type="EMBL" id="AKM09810.1"/>
    </source>
</evidence>
<accession>A0A0G3XE39</accession>
<dbReference type="SUPFAM" id="SSF56634">
    <property type="entry name" value="Heme-dependent catalase-like"/>
    <property type="match status" value="1"/>
</dbReference>
<dbReference type="GO" id="GO:0005737">
    <property type="term" value="C:cytoplasm"/>
    <property type="evidence" value="ECO:0007669"/>
    <property type="project" value="TreeGrafter"/>
</dbReference>
<dbReference type="Pfam" id="PF00199">
    <property type="entry name" value="Catalase"/>
    <property type="match status" value="1"/>
</dbReference>
<evidence type="ECO:0000256" key="6">
    <source>
        <dbReference type="ARBA" id="ARBA00022617"/>
    </source>
</evidence>
<dbReference type="PANTHER" id="PTHR11465">
    <property type="entry name" value="CATALASE"/>
    <property type="match status" value="1"/>
</dbReference>
<reference evidence="15 16" key="1">
    <citation type="submission" date="2015-06" db="EMBL/GenBank/DDBJ databases">
        <authorList>
            <person name="Zeng Y."/>
            <person name="Huang Y."/>
        </authorList>
    </citation>
    <scope>NUCLEOTIDE SEQUENCE [LARGE SCALE GENOMIC DNA]</scope>
    <source>
        <strain evidence="15 16">PQ-2</strain>
    </source>
</reference>
<comment type="catalytic activity">
    <reaction evidence="11">
        <text>2 H2O2 = O2 + 2 H2O</text>
        <dbReference type="Rhea" id="RHEA:20309"/>
        <dbReference type="ChEBI" id="CHEBI:15377"/>
        <dbReference type="ChEBI" id="CHEBI:15379"/>
        <dbReference type="ChEBI" id="CHEBI:16240"/>
        <dbReference type="EC" id="1.11.1.6"/>
    </reaction>
</comment>
<keyword evidence="8" id="KW-0560">Oxidoreductase</keyword>
<dbReference type="Pfam" id="PF06628">
    <property type="entry name" value="Catalase-rel"/>
    <property type="match status" value="1"/>
</dbReference>
<evidence type="ECO:0000256" key="7">
    <source>
        <dbReference type="ARBA" id="ARBA00022723"/>
    </source>
</evidence>
<proteinExistence type="inferred from homology"/>
<dbReference type="PROSITE" id="PS00438">
    <property type="entry name" value="CATALASE_2"/>
    <property type="match status" value="1"/>
</dbReference>
<evidence type="ECO:0000256" key="12">
    <source>
        <dbReference type="PIRSR" id="PIRSR038928-1"/>
    </source>
</evidence>
<dbReference type="RefSeq" id="WP_047820495.1">
    <property type="nucleotide sequence ID" value="NZ_CP011770.1"/>
</dbReference>
<dbReference type="Gene3D" id="2.40.180.10">
    <property type="entry name" value="Catalase core domain"/>
    <property type="match status" value="1"/>
</dbReference>
<dbReference type="InterPro" id="IPR020835">
    <property type="entry name" value="Catalase_sf"/>
</dbReference>
<evidence type="ECO:0000256" key="9">
    <source>
        <dbReference type="ARBA" id="ARBA00023004"/>
    </source>
</evidence>
<evidence type="ECO:0000256" key="8">
    <source>
        <dbReference type="ARBA" id="ARBA00023002"/>
    </source>
</evidence>
<organism evidence="15 16">
    <name type="scientific">Croceicoccus naphthovorans</name>
    <dbReference type="NCBI Taxonomy" id="1348774"/>
    <lineage>
        <taxon>Bacteria</taxon>
        <taxon>Pseudomonadati</taxon>
        <taxon>Pseudomonadota</taxon>
        <taxon>Alphaproteobacteria</taxon>
        <taxon>Sphingomonadales</taxon>
        <taxon>Erythrobacteraceae</taxon>
        <taxon>Croceicoccus</taxon>
    </lineage>
</organism>
<keyword evidence="9 13" id="KW-0408">Iron</keyword>
<dbReference type="GO" id="GO:0004096">
    <property type="term" value="F:catalase activity"/>
    <property type="evidence" value="ECO:0007669"/>
    <property type="project" value="UniProtKB-EC"/>
</dbReference>
<comment type="function">
    <text evidence="2">Decomposes hydrogen peroxide into water and oxygen; serves to protect cells from the toxic effects of hydrogen peroxide.</text>
</comment>
<dbReference type="InterPro" id="IPR011614">
    <property type="entry name" value="Catalase_core"/>
</dbReference>
<evidence type="ECO:0000313" key="16">
    <source>
        <dbReference type="Proteomes" id="UP000035287"/>
    </source>
</evidence>
<dbReference type="FunFam" id="2.40.180.10:FF:000001">
    <property type="entry name" value="Catalase"/>
    <property type="match status" value="1"/>
</dbReference>
<keyword evidence="5" id="KW-0575">Peroxidase</keyword>
<dbReference type="PROSITE" id="PS51402">
    <property type="entry name" value="CATALASE_3"/>
    <property type="match status" value="1"/>
</dbReference>
<dbReference type="AlphaFoldDB" id="A0A0G3XE39"/>
<evidence type="ECO:0000256" key="11">
    <source>
        <dbReference type="ARBA" id="ARBA00049254"/>
    </source>
</evidence>
<dbReference type="InterPro" id="IPR018028">
    <property type="entry name" value="Catalase"/>
</dbReference>
<feature type="active site" evidence="12">
    <location>
        <position position="130"/>
    </location>
</feature>
<dbReference type="SMART" id="SM01060">
    <property type="entry name" value="Catalase"/>
    <property type="match status" value="1"/>
</dbReference>
<feature type="active site" evidence="12">
    <location>
        <position position="58"/>
    </location>
</feature>
<gene>
    <name evidence="15" type="ORF">AB433_07155</name>
</gene>
<evidence type="ECO:0000256" key="10">
    <source>
        <dbReference type="ARBA" id="ARBA00023324"/>
    </source>
</evidence>
<dbReference type="STRING" id="1348774.AB433_07155"/>
<dbReference type="InterPro" id="IPR024711">
    <property type="entry name" value="Catalase_clade1/3"/>
</dbReference>
<dbReference type="PIRSF" id="PIRSF038928">
    <property type="entry name" value="Catalase_clade1-3"/>
    <property type="match status" value="1"/>
</dbReference>
<dbReference type="Proteomes" id="UP000035287">
    <property type="component" value="Chromosome"/>
</dbReference>
<dbReference type="InterPro" id="IPR040333">
    <property type="entry name" value="Catalase_3"/>
</dbReference>
<keyword evidence="10" id="KW-0376">Hydrogen peroxide</keyword>
<feature type="binding site" description="axial binding residue" evidence="13">
    <location>
        <position position="344"/>
    </location>
    <ligand>
        <name>heme</name>
        <dbReference type="ChEBI" id="CHEBI:30413"/>
    </ligand>
    <ligandPart>
        <name>Fe</name>
        <dbReference type="ChEBI" id="CHEBI:18248"/>
    </ligandPart>
</feature>
<evidence type="ECO:0000256" key="1">
    <source>
        <dbReference type="ARBA" id="ARBA00001971"/>
    </source>
</evidence>
<evidence type="ECO:0000256" key="2">
    <source>
        <dbReference type="ARBA" id="ARBA00002974"/>
    </source>
</evidence>
<protein>
    <recommendedName>
        <fullName evidence="4">catalase</fullName>
        <ecNumber evidence="4">1.11.1.6</ecNumber>
    </recommendedName>
</protein>